<dbReference type="Pfam" id="PF25778">
    <property type="entry name" value="DUF7948"/>
    <property type="match status" value="1"/>
</dbReference>
<dbReference type="InterPro" id="IPR044023">
    <property type="entry name" value="Ig_7"/>
</dbReference>
<dbReference type="InterPro" id="IPR026341">
    <property type="entry name" value="T9SS_type_B"/>
</dbReference>
<dbReference type="EMBL" id="QWDM01000012">
    <property type="protein sequence ID" value="RUT69094.1"/>
    <property type="molecule type" value="Genomic_DNA"/>
</dbReference>
<name>A0A434A454_9FLAO</name>
<evidence type="ECO:0000313" key="5">
    <source>
        <dbReference type="Proteomes" id="UP000288102"/>
    </source>
</evidence>
<organism evidence="4 5">
    <name type="scientific">Flavobacterium cupreum</name>
    <dbReference type="NCBI Taxonomy" id="2133766"/>
    <lineage>
        <taxon>Bacteria</taxon>
        <taxon>Pseudomonadati</taxon>
        <taxon>Bacteroidota</taxon>
        <taxon>Flavobacteriia</taxon>
        <taxon>Flavobacteriales</taxon>
        <taxon>Flavobacteriaceae</taxon>
        <taxon>Flavobacterium</taxon>
    </lineage>
</organism>
<dbReference type="InterPro" id="IPR013783">
    <property type="entry name" value="Ig-like_fold"/>
</dbReference>
<feature type="domain" description="Ig-like" evidence="2">
    <location>
        <begin position="1022"/>
        <end position="1094"/>
    </location>
</feature>
<dbReference type="Gene3D" id="2.80.10.50">
    <property type="match status" value="1"/>
</dbReference>
<proteinExistence type="predicted"/>
<dbReference type="InterPro" id="IPR057708">
    <property type="entry name" value="DUF7948"/>
</dbReference>
<dbReference type="PANTHER" id="PTHR35580">
    <property type="entry name" value="CELL SURFACE GLYCOPROTEIN (S-LAYER PROTEIN)-LIKE PROTEIN"/>
    <property type="match status" value="1"/>
</dbReference>
<reference evidence="5" key="1">
    <citation type="journal article" date="2019" name="Syst. Appl. Microbiol.">
        <title>Flavobacterium circumlabens sp. nov. and Flavobacterium cupreum sp. nov., two psychrotrophic species isolated from Antarctic environmental samples.</title>
        <authorList>
            <person name="Kralova S."/>
            <person name="Busse H.-J."/>
            <person name="Svec P."/>
            <person name="Maslanova I."/>
            <person name="Stankova E."/>
            <person name="Bartak M."/>
            <person name="Sedlacek I."/>
        </authorList>
    </citation>
    <scope>NUCLEOTIDE SEQUENCE [LARGE SCALE GENOMIC DNA]</scope>
    <source>
        <strain evidence="5">CCM 8825</strain>
    </source>
</reference>
<feature type="domain" description="DUF7948" evidence="3">
    <location>
        <begin position="27"/>
        <end position="263"/>
    </location>
</feature>
<feature type="domain" description="Ig-like" evidence="2">
    <location>
        <begin position="947"/>
        <end position="1017"/>
    </location>
</feature>
<keyword evidence="1" id="KW-0732">Signal</keyword>
<feature type="domain" description="Ig-like" evidence="2">
    <location>
        <begin position="871"/>
        <end position="942"/>
    </location>
</feature>
<dbReference type="Pfam" id="PF13585">
    <property type="entry name" value="CHU_C"/>
    <property type="match status" value="1"/>
</dbReference>
<dbReference type="OrthoDB" id="1652165at2"/>
<keyword evidence="5" id="KW-1185">Reference proteome</keyword>
<sequence length="1343" mass="148738">MKRILLFLLLLIFMPVLAQNQNQSVGFKENKGQITDQKGKPNKTVKYLLNTGGLNVQLRKNGFSYDIYEVKKTQIVRSNTSKERPSGIPDKDRTEQPDYTLEYLFHRIDIDFVNSNSKVELLTDQQSKDFDNYYNIPNKPEGITGIHQYKQITYKNIYPNIDVVFTIPEDSKKTVEYNFVVHPKGKISDIQLKFKGAETDLADNKIRMNVRFGKMEETLPASWIEDGTGKKEISIAYRKIKKDVYGFTGSESVSDKTVIIDPVPTRLWGTFYGDEEDYGANEFGGIATDLSGNNYLVGFTSVPNSSYATSGAHQTTIGNPDKIAPDGILVKFSPDGRKLWATYYGGEEYDRINAVKTDNQNNVIIVGKTNSKTNISTAGSYSSSFGGYDDGFLVKFNSSGTRLWGTYYGGKDNDESFDVDIDKNNNIFMVGRFSINHSENIFDTPIGDGFIAKFNPNGNILWNKLYGGKGTDEFRSIKVGENFIVTGGLSYSSDNISTPGVFQENLNYIYNLSNDGIVFKLNLDGDRIWSTYYGGESGEKIHAVEIDDENNIYIGGETTSSNTIASPNSFDDYNLYSWTGFLAKLDQNGQRLWGTFLGRDTIIYSLVFTNNSIYVGGNGGIDNSITTVCAYKRTGMAGGYMGKFSKSGNLIWGSYAGGFDQYSQTEITVKNNEIIVGGTSSMNDGITDANSYQPEILGRKNFYLMKFSEENNCNINANPGSNSPVCIGATLNFTADSGYNYLWTGPNNFTSTLQNPTITNVSGINNGDYHLKASDYCGCEKNYDLKVVIGDIEAPVPDLENLTTITGDCTTTITTFPTATDACAGAITGTTTDLLSYNLPGTYTIVWNYDDGNGNKSSQNQTITISSQPLPAVTSPQTFCIQENATINNISVTNGQNIKWYDAATAGALLPNTTVLQNDKTYYVSQTINGCESERAAINIKIQDTPVPTGDTNQPFCTGQDPTLDSITVNGEDKKWYDALTNGNNLPDNTSLQNGKTYYVSQTLNLCESKRLAVTISLQNTPSVPSGDLNPKFCKSENATLNSIGLNGQNIKWYDSTIAAGTLSNTTLLENNKTYYASQTVGCESERIPVLVKIYDTPFPGGINDQQFCIDEKATIANLNFTGTARKWYDAPANGNILPETNLLQNGIYYVTQTLNNCESERFAVSVKIQDTQSPMIDSPQIFCIQQNSSIEKIKIKGDNIKWYDQATAGMILTESTPLENGVTYYASQTVNECESERTPVTIKILGATTAECINYVDELPFPKFFTPNNDGHNDTWTIDFSYLAPRTGIRIFDRYGKFLKELTTDTSWDGTYIGRDEPASDYWFVVTRLNGTEFRGHFSLKR</sequence>
<dbReference type="Proteomes" id="UP000288102">
    <property type="component" value="Unassembled WGS sequence"/>
</dbReference>
<dbReference type="Gene3D" id="2.60.40.10">
    <property type="entry name" value="Immunoglobulins"/>
    <property type="match status" value="2"/>
</dbReference>
<evidence type="ECO:0000313" key="4">
    <source>
        <dbReference type="EMBL" id="RUT69094.1"/>
    </source>
</evidence>
<dbReference type="PANTHER" id="PTHR35580:SF1">
    <property type="entry name" value="PHYTASE-LIKE DOMAIN-CONTAINING PROTEIN"/>
    <property type="match status" value="1"/>
</dbReference>
<feature type="domain" description="Ig-like" evidence="2">
    <location>
        <begin position="1175"/>
        <end position="1245"/>
    </location>
</feature>
<feature type="signal peptide" evidence="1">
    <location>
        <begin position="1"/>
        <end position="18"/>
    </location>
</feature>
<gene>
    <name evidence="4" type="ORF">D0817_18035</name>
</gene>
<protein>
    <submittedName>
        <fullName evidence="4">Gliding motility-associated C-terminal domain-containing protein</fullName>
    </submittedName>
</protein>
<evidence type="ECO:0000259" key="3">
    <source>
        <dbReference type="Pfam" id="PF25778"/>
    </source>
</evidence>
<dbReference type="NCBIfam" id="TIGR04131">
    <property type="entry name" value="Bac_Flav_CTERM"/>
    <property type="match status" value="1"/>
</dbReference>
<dbReference type="RefSeq" id="WP_127339714.1">
    <property type="nucleotide sequence ID" value="NZ_QWDM01000012.1"/>
</dbReference>
<dbReference type="Pfam" id="PF19081">
    <property type="entry name" value="Ig_7"/>
    <property type="match status" value="4"/>
</dbReference>
<evidence type="ECO:0000259" key="2">
    <source>
        <dbReference type="Pfam" id="PF19081"/>
    </source>
</evidence>
<comment type="caution">
    <text evidence="4">The sequence shown here is derived from an EMBL/GenBank/DDBJ whole genome shotgun (WGS) entry which is preliminary data.</text>
</comment>
<dbReference type="SUPFAM" id="SSF101898">
    <property type="entry name" value="NHL repeat"/>
    <property type="match status" value="1"/>
</dbReference>
<feature type="chain" id="PRO_5019134356" evidence="1">
    <location>
        <begin position="19"/>
        <end position="1343"/>
    </location>
</feature>
<evidence type="ECO:0000256" key="1">
    <source>
        <dbReference type="SAM" id="SignalP"/>
    </source>
</evidence>
<dbReference type="InterPro" id="IPR052918">
    <property type="entry name" value="Motility_Chemotaxis_Reg"/>
</dbReference>
<accession>A0A434A454</accession>